<dbReference type="EMBL" id="CP013118">
    <property type="protein sequence ID" value="ALO14291.1"/>
    <property type="molecule type" value="Genomic_DNA"/>
</dbReference>
<accession>A0A0S2HW74</accession>
<dbReference type="AlphaFoldDB" id="A0A0S2HW74"/>
<reference evidence="2 3" key="1">
    <citation type="submission" date="2015-11" db="EMBL/GenBank/DDBJ databases">
        <title>Description and complete genome sequence of a novel strain predominating in hypersaline microbial mats and representing a new family of the Bacteriodetes phylum.</title>
        <authorList>
            <person name="Spring S."/>
            <person name="Bunk B."/>
            <person name="Sproer C."/>
            <person name="Klenk H.-P."/>
        </authorList>
    </citation>
    <scope>NUCLEOTIDE SEQUENCE [LARGE SCALE GENOMIC DNA]</scope>
    <source>
        <strain evidence="2 3">L21-Spi-D4</strain>
    </source>
</reference>
<feature type="chain" id="PRO_5006599157" evidence="1">
    <location>
        <begin position="22"/>
        <end position="171"/>
    </location>
</feature>
<evidence type="ECO:0000313" key="3">
    <source>
        <dbReference type="Proteomes" id="UP000064893"/>
    </source>
</evidence>
<dbReference type="KEGG" id="blq:L21SP5_00619"/>
<organism evidence="2 3">
    <name type="scientific">Salinivirga cyanobacteriivorans</name>
    <dbReference type="NCBI Taxonomy" id="1307839"/>
    <lineage>
        <taxon>Bacteria</taxon>
        <taxon>Pseudomonadati</taxon>
        <taxon>Bacteroidota</taxon>
        <taxon>Bacteroidia</taxon>
        <taxon>Bacteroidales</taxon>
        <taxon>Salinivirgaceae</taxon>
        <taxon>Salinivirga</taxon>
    </lineage>
</organism>
<proteinExistence type="predicted"/>
<feature type="signal peptide" evidence="1">
    <location>
        <begin position="1"/>
        <end position="21"/>
    </location>
</feature>
<keyword evidence="3" id="KW-1185">Reference proteome</keyword>
<evidence type="ECO:0000313" key="2">
    <source>
        <dbReference type="EMBL" id="ALO14291.1"/>
    </source>
</evidence>
<name>A0A0S2HW74_9BACT</name>
<sequence length="171" mass="19203" precursor="true">MVLKKVLFTLYIFIFTFNAIAQNNVTTRVIVKTGNYVEFYVNHLDDYENGMSLENYTTLQIEYNDTVSGGIANPSGPGWELNVRAMSASIESIDSGETLPLDLVEFRVFHESATNTFTLNSTDTEIATGTDRVNYVADVIISYDIGKTNPINIVSNERFVVELMFTIKTKD</sequence>
<dbReference type="STRING" id="1307839.L21SP5_00619"/>
<keyword evidence="1" id="KW-0732">Signal</keyword>
<protein>
    <submittedName>
        <fullName evidence="2">Uncharacterized protein</fullName>
    </submittedName>
</protein>
<dbReference type="Proteomes" id="UP000064893">
    <property type="component" value="Chromosome"/>
</dbReference>
<evidence type="ECO:0000256" key="1">
    <source>
        <dbReference type="SAM" id="SignalP"/>
    </source>
</evidence>
<gene>
    <name evidence="2" type="ORF">L21SP5_00619</name>
</gene>